<dbReference type="InterPro" id="IPR051425">
    <property type="entry name" value="Formin_Homology"/>
</dbReference>
<feature type="compositionally biased region" description="Low complexity" evidence="1">
    <location>
        <begin position="933"/>
        <end position="944"/>
    </location>
</feature>
<dbReference type="InterPro" id="IPR042201">
    <property type="entry name" value="FH2_Formin_sf"/>
</dbReference>
<feature type="compositionally biased region" description="Pro residues" evidence="1">
    <location>
        <begin position="635"/>
        <end position="644"/>
    </location>
</feature>
<dbReference type="Pfam" id="PF02181">
    <property type="entry name" value="FH2"/>
    <property type="match status" value="1"/>
</dbReference>
<feature type="compositionally biased region" description="Basic and acidic residues" evidence="1">
    <location>
        <begin position="517"/>
        <end position="542"/>
    </location>
</feature>
<evidence type="ECO:0000313" key="4">
    <source>
        <dbReference type="Proteomes" id="UP001141327"/>
    </source>
</evidence>
<dbReference type="SUPFAM" id="SSF101447">
    <property type="entry name" value="Formin homology 2 domain (FH2 domain)"/>
    <property type="match status" value="1"/>
</dbReference>
<dbReference type="EMBL" id="JAPMOS010000099">
    <property type="protein sequence ID" value="KAJ4455637.1"/>
    <property type="molecule type" value="Genomic_DNA"/>
</dbReference>
<keyword evidence="4" id="KW-1185">Reference proteome</keyword>
<feature type="compositionally biased region" description="Low complexity" evidence="1">
    <location>
        <begin position="543"/>
        <end position="572"/>
    </location>
</feature>
<feature type="region of interest" description="Disordered" evidence="1">
    <location>
        <begin position="832"/>
        <end position="1005"/>
    </location>
</feature>
<evidence type="ECO:0000259" key="2">
    <source>
        <dbReference type="PROSITE" id="PS51444"/>
    </source>
</evidence>
<dbReference type="PROSITE" id="PS51444">
    <property type="entry name" value="FH2"/>
    <property type="match status" value="1"/>
</dbReference>
<evidence type="ECO:0000313" key="3">
    <source>
        <dbReference type="EMBL" id="KAJ4455637.1"/>
    </source>
</evidence>
<evidence type="ECO:0000256" key="1">
    <source>
        <dbReference type="SAM" id="MobiDB-lite"/>
    </source>
</evidence>
<protein>
    <submittedName>
        <fullName evidence="3">Disheveled-associated activator of morphogenesis 1</fullName>
    </submittedName>
</protein>
<dbReference type="InterPro" id="IPR058570">
    <property type="entry name" value="HROB_OB"/>
</dbReference>
<feature type="domain" description="FH2" evidence="2">
    <location>
        <begin position="125"/>
        <end position="534"/>
    </location>
</feature>
<feature type="compositionally biased region" description="Polar residues" evidence="1">
    <location>
        <begin position="992"/>
        <end position="1005"/>
    </location>
</feature>
<comment type="caution">
    <text evidence="3">The sequence shown here is derived from an EMBL/GenBank/DDBJ whole genome shotgun (WGS) entry which is preliminary data.</text>
</comment>
<dbReference type="InterPro" id="IPR015425">
    <property type="entry name" value="FH2_Formin"/>
</dbReference>
<name>A0ABQ8U8J3_9EUKA</name>
<dbReference type="Pfam" id="PF15072">
    <property type="entry name" value="HROB"/>
    <property type="match status" value="1"/>
</dbReference>
<dbReference type="PANTHER" id="PTHR45725:SF1">
    <property type="entry name" value="DISHEVELLED ASSOCIATED ACTIVATOR OF MORPHOGENESIS, ISOFORM D"/>
    <property type="match status" value="1"/>
</dbReference>
<reference evidence="3" key="1">
    <citation type="journal article" date="2022" name="bioRxiv">
        <title>Genomics of Preaxostyla Flagellates Illuminates Evolutionary Transitions and the Path Towards Mitochondrial Loss.</title>
        <authorList>
            <person name="Novak L.V.F."/>
            <person name="Treitli S.C."/>
            <person name="Pyrih J."/>
            <person name="Halakuc P."/>
            <person name="Pipaliya S.V."/>
            <person name="Vacek V."/>
            <person name="Brzon O."/>
            <person name="Soukal P."/>
            <person name="Eme L."/>
            <person name="Dacks J.B."/>
            <person name="Karnkowska A."/>
            <person name="Elias M."/>
            <person name="Hampl V."/>
        </authorList>
    </citation>
    <scope>NUCLEOTIDE SEQUENCE</scope>
    <source>
        <strain evidence="3">RCP-MX</strain>
    </source>
</reference>
<feature type="compositionally biased region" description="Pro residues" evidence="1">
    <location>
        <begin position="918"/>
        <end position="929"/>
    </location>
</feature>
<feature type="compositionally biased region" description="Pro residues" evidence="1">
    <location>
        <begin position="849"/>
        <end position="878"/>
    </location>
</feature>
<feature type="region of interest" description="Disordered" evidence="1">
    <location>
        <begin position="1"/>
        <end position="106"/>
    </location>
</feature>
<dbReference type="Gene3D" id="1.20.58.2220">
    <property type="entry name" value="Formin, FH2 domain"/>
    <property type="match status" value="1"/>
</dbReference>
<accession>A0ABQ8U8J3</accession>
<feature type="region of interest" description="Disordered" evidence="1">
    <location>
        <begin position="517"/>
        <end position="577"/>
    </location>
</feature>
<feature type="region of interest" description="Disordered" evidence="1">
    <location>
        <begin position="1153"/>
        <end position="1197"/>
    </location>
</feature>
<feature type="region of interest" description="Disordered" evidence="1">
    <location>
        <begin position="602"/>
        <end position="649"/>
    </location>
</feature>
<gene>
    <name evidence="3" type="ORF">PAPYR_9395</name>
</gene>
<feature type="compositionally biased region" description="Low complexity" evidence="1">
    <location>
        <begin position="1165"/>
        <end position="1184"/>
    </location>
</feature>
<organism evidence="3 4">
    <name type="scientific">Paratrimastix pyriformis</name>
    <dbReference type="NCBI Taxonomy" id="342808"/>
    <lineage>
        <taxon>Eukaryota</taxon>
        <taxon>Metamonada</taxon>
        <taxon>Preaxostyla</taxon>
        <taxon>Paratrimastigidae</taxon>
        <taxon>Paratrimastix</taxon>
    </lineage>
</organism>
<dbReference type="SMART" id="SM00498">
    <property type="entry name" value="FH2"/>
    <property type="match status" value="1"/>
</dbReference>
<sequence>MAGRVPPPPPLAGGSVPPPPPMAGGVPPPPPLAGGSVPPPPPMAGGVPPPPPMGGVPRPPPMAGGVPPPPPMAGGVPPPPPMGGVPRPPAVGGVPPPPMMGGVPPPPGGVPPPMAFRPPVGKPKKIPAVKPKVPVRSFFWAKIADKVVDASIWKDLDDTKLVVPADELEALFANKPRAAPAPSASPDAAQKEQEKKVEMISFVDGKRASNLGIMLSQFGKLPNFQPVAEAIINCDAKMLTPDRLRAMLNFIPQPDEIENAKGVAPADEPRLGKAERYFFDIKDIPNLEQRLTCMLFRARADEILAALKPGLETLKRACTAVRTSPKVRKALEWMLALGNFLNGTSNAGGAYGVKLDTFTKMEEARSADGKTNLFEFFVGVLERNDLADLDVELKDVPTAMRVPYATMEADINELNKGLGMIQRQLDTAHALLSAPVPAPEQARRMAQAFITSMEPLHGAIEPQFTEMRDLYKAVTDDFNTTVTLFAEDPKKMSTEEFFGLWNHVVDRFKAIHAKHLADAEKERKEQEKREREEKKRLEREAAKAAAAKPSSTSPSPSPGPATAAAAAAASAEPADEDTAKTNEILETLNQGINAGFLLRRQRPGTQRQGPPPGTPGSPSGRRLVQSRLDSQQTSIPPPPPPPELGPAKGYQFSSQAARRIPGPAGMFRFAEQEQEEAKVIDDTGPGNAFCKLLVAFSPVCQRQEYDRLVADCQAESPRRMELLSVYLAGAWKDLLQDLQIPLHPFPVALFETNISTVRERFRNPATRKQRIAHLAVMVKQIEYVIRDAFVTFRDPSGEIQGTVSHLILEKFPWSFVPGAALILKDATAALRSDDPFGRSPVKRSAEAPLPLPPPPSARPPSPEPPPPSLDEPPPPPGIPTYARRVSPTPSIISVSSARSCSPIPPRGGSTSPPTHESLPPPPPPPPLPPTRHAIASAGPAALAARLMPPIGPPAVLGEDDDGMRLDIPDLTRPPPPPPPPPQTPAAPAPLPSFTTPCATRPTTPSTVRIHVPGAVSTPLTTPFASAAPVVRLATPTLPHELFLKAASTPPTATPQPAASAAAAASITVGLASSPPPVTAAFDQNLLNDLEFPTLEPPPFSATSFVVASSQSQRALPADAGLLDAGDLDDLAAPPPVVHQPMIIERAVQSRVVHRAAPSIPTSQPSQIKQTQPQSGQQSSRTQQSAPNSDLDMLEGLE</sequence>
<dbReference type="PANTHER" id="PTHR45725">
    <property type="entry name" value="FORMIN HOMOLOGY 2 FAMILY MEMBER"/>
    <property type="match status" value="1"/>
</dbReference>
<feature type="compositionally biased region" description="Low complexity" evidence="1">
    <location>
        <begin position="885"/>
        <end position="901"/>
    </location>
</feature>
<feature type="compositionally biased region" description="Pro residues" evidence="1">
    <location>
        <begin position="971"/>
        <end position="990"/>
    </location>
</feature>
<dbReference type="Proteomes" id="UP001141327">
    <property type="component" value="Unassembled WGS sequence"/>
</dbReference>
<proteinExistence type="predicted"/>